<evidence type="ECO:0000313" key="3">
    <source>
        <dbReference type="EMBL" id="EFL28543.1"/>
    </source>
</evidence>
<feature type="compositionally biased region" description="Basic residues" evidence="1">
    <location>
        <begin position="349"/>
        <end position="367"/>
    </location>
</feature>
<feature type="region of interest" description="Disordered" evidence="1">
    <location>
        <begin position="1"/>
        <end position="39"/>
    </location>
</feature>
<organism evidence="3 4">
    <name type="scientific">Streptomyces himastatinicus ATCC 53653</name>
    <dbReference type="NCBI Taxonomy" id="457427"/>
    <lineage>
        <taxon>Bacteria</taxon>
        <taxon>Bacillati</taxon>
        <taxon>Actinomycetota</taxon>
        <taxon>Actinomycetes</taxon>
        <taxon>Kitasatosporales</taxon>
        <taxon>Streptomycetaceae</taxon>
        <taxon>Streptomyces</taxon>
        <taxon>Streptomyces violaceusniger group</taxon>
    </lineage>
</organism>
<evidence type="ECO:0000313" key="4">
    <source>
        <dbReference type="Proteomes" id="UP000003963"/>
    </source>
</evidence>
<dbReference type="STRING" id="457427.SSOG_08257"/>
<dbReference type="HOGENOM" id="CLU_599800_0_0_11"/>
<evidence type="ECO:0000259" key="2">
    <source>
        <dbReference type="Pfam" id="PF14361"/>
    </source>
</evidence>
<feature type="compositionally biased region" description="Gly residues" evidence="1">
    <location>
        <begin position="329"/>
        <end position="344"/>
    </location>
</feature>
<accession>D9WV43</accession>
<feature type="compositionally biased region" description="Low complexity" evidence="1">
    <location>
        <begin position="310"/>
        <end position="321"/>
    </location>
</feature>
<dbReference type="EMBL" id="GG657754">
    <property type="protein sequence ID" value="EFL28543.1"/>
    <property type="molecule type" value="Genomic_DNA"/>
</dbReference>
<proteinExistence type="predicted"/>
<name>D9WV43_9ACTN</name>
<feature type="domain" description="RsbT co-antagonist protein RsbRD N-terminal" evidence="2">
    <location>
        <begin position="63"/>
        <end position="202"/>
    </location>
</feature>
<dbReference type="InterPro" id="IPR025751">
    <property type="entry name" value="RsbRD_N_dom"/>
</dbReference>
<feature type="compositionally biased region" description="Basic residues" evidence="1">
    <location>
        <begin position="416"/>
        <end position="427"/>
    </location>
</feature>
<reference evidence="3 4" key="1">
    <citation type="submission" date="2009-02" db="EMBL/GenBank/DDBJ databases">
        <title>Annotation of Streptomyces hygroscopicus strain ATCC 53653.</title>
        <authorList>
            <consortium name="The Broad Institute Genome Sequencing Platform"/>
            <consortium name="Broad Institute Microbial Sequencing Center"/>
            <person name="Fischbach M."/>
            <person name="Godfrey P."/>
            <person name="Ward D."/>
            <person name="Young S."/>
            <person name="Zeng Q."/>
            <person name="Koehrsen M."/>
            <person name="Alvarado L."/>
            <person name="Berlin A.M."/>
            <person name="Bochicchio J."/>
            <person name="Borenstein D."/>
            <person name="Chapman S.B."/>
            <person name="Chen Z."/>
            <person name="Engels R."/>
            <person name="Freedman E."/>
            <person name="Gellesch M."/>
            <person name="Goldberg J."/>
            <person name="Griggs A."/>
            <person name="Gujja S."/>
            <person name="Heilman E.R."/>
            <person name="Heiman D.I."/>
            <person name="Hepburn T.A."/>
            <person name="Howarth C."/>
            <person name="Jen D."/>
            <person name="Larson L."/>
            <person name="Lewis B."/>
            <person name="Mehta T."/>
            <person name="Park D."/>
            <person name="Pearson M."/>
            <person name="Richards J."/>
            <person name="Roberts A."/>
            <person name="Saif S."/>
            <person name="Shea T.D."/>
            <person name="Shenoy N."/>
            <person name="Sisk P."/>
            <person name="Stolte C."/>
            <person name="Sykes S.N."/>
            <person name="Thomson T."/>
            <person name="Walk T."/>
            <person name="White J."/>
            <person name="Yandava C."/>
            <person name="Straight P."/>
            <person name="Clardy J."/>
            <person name="Hung D."/>
            <person name="Kolter R."/>
            <person name="Mekalanos J."/>
            <person name="Walker S."/>
            <person name="Walsh C.T."/>
            <person name="Wieland-Brown L.C."/>
            <person name="Haas B."/>
            <person name="Nusbaum C."/>
            <person name="Birren B."/>
        </authorList>
    </citation>
    <scope>NUCLEOTIDE SEQUENCE [LARGE SCALE GENOMIC DNA]</scope>
    <source>
        <strain evidence="3 4">ATCC 53653</strain>
    </source>
</reference>
<feature type="region of interest" description="Disordered" evidence="1">
    <location>
        <begin position="293"/>
        <end position="428"/>
    </location>
</feature>
<evidence type="ECO:0000256" key="1">
    <source>
        <dbReference type="SAM" id="MobiDB-lite"/>
    </source>
</evidence>
<dbReference type="AlphaFoldDB" id="D9WV43"/>
<dbReference type="Pfam" id="PF14361">
    <property type="entry name" value="RsbRD_N"/>
    <property type="match status" value="1"/>
</dbReference>
<sequence>MHPVTGSRAVGPAAARSASRLSADRARGLPRMPAARPPIRSRADPEAIALLHRTARVLIDELPRLTDEVVALMREREPVYNSASIDPQELWRDVNDSLSNNVRSLLYPKETREPARSVSWRIGADRAAQGLPLDALLHGFRIGCTVVWDELVETASREDPSGARGLVHVASDIWHFVDEHCTLVSEAYHEVGRQLAWHRENRFRIIIEALLDGTARVSDFPEAEEVLGLPEQGRYAVVALDHAGSGPGALRPPEIHGGGRTVWHTGESTAHAIVLLGDVHPREVARALTVPPGARAGVSTRRHRPGLGERGPPARRYGAARMPRRRRGGAAGGALPGGPGGVLPGPGQRARRPHARPRPGARTRRPGRPADDPDGLAGRRRIGARGGAGAVLPPQHGAQPAAPLRAADRAYAAPPARRRRVVARSRGARAAVTLTGAATDPARGIRCEGSGVKGPA</sequence>
<gene>
    <name evidence="3" type="ORF">SSOG_08257</name>
</gene>
<protein>
    <recommendedName>
        <fullName evidence="2">RsbT co-antagonist protein RsbRD N-terminal domain-containing protein</fullName>
    </recommendedName>
</protein>
<feature type="compositionally biased region" description="Low complexity" evidence="1">
    <location>
        <begin position="398"/>
        <end position="415"/>
    </location>
</feature>
<dbReference type="Proteomes" id="UP000003963">
    <property type="component" value="Unassembled WGS sequence"/>
</dbReference>
<keyword evidence="4" id="KW-1185">Reference proteome</keyword>